<feature type="binding site" evidence="15">
    <location>
        <position position="169"/>
    </location>
    <ligand>
        <name>substrate</name>
    </ligand>
</feature>
<dbReference type="GO" id="GO:0042597">
    <property type="term" value="C:periplasmic space"/>
    <property type="evidence" value="ECO:0007669"/>
    <property type="project" value="UniProtKB-SubCell"/>
</dbReference>
<dbReference type="GO" id="GO:0004252">
    <property type="term" value="F:serine-type endopeptidase activity"/>
    <property type="evidence" value="ECO:0007669"/>
    <property type="project" value="InterPro"/>
</dbReference>
<dbReference type="SUPFAM" id="SSF50494">
    <property type="entry name" value="Trypsin-like serine proteases"/>
    <property type="match status" value="1"/>
</dbReference>
<keyword evidence="10 18" id="KW-0378">Hydrolase</keyword>
<comment type="catalytic activity">
    <reaction evidence="1">
        <text>Acts on substrates that are at least partially unfolded. The cleavage site P1 residue is normally between a pair of hydrophobic residues, such as Val-|-Val.</text>
        <dbReference type="EC" id="3.4.21.107"/>
    </reaction>
</comment>
<evidence type="ECO:0000256" key="10">
    <source>
        <dbReference type="ARBA" id="ARBA00022801"/>
    </source>
</evidence>
<dbReference type="Gene3D" id="2.40.10.120">
    <property type="match status" value="1"/>
</dbReference>
<dbReference type="FunFam" id="2.40.10.120:FF:000007">
    <property type="entry name" value="Periplasmic serine endoprotease DegP-like"/>
    <property type="match status" value="1"/>
</dbReference>
<feature type="binding site" evidence="15">
    <location>
        <begin position="272"/>
        <end position="274"/>
    </location>
    <ligand>
        <name>substrate</name>
    </ligand>
</feature>
<dbReference type="SMART" id="SM00228">
    <property type="entry name" value="PDZ"/>
    <property type="match status" value="2"/>
</dbReference>
<dbReference type="Pfam" id="PF13365">
    <property type="entry name" value="Trypsin_2"/>
    <property type="match status" value="1"/>
</dbReference>
<dbReference type="InterPro" id="IPR011782">
    <property type="entry name" value="Pept_S1C_Do"/>
</dbReference>
<dbReference type="InterPro" id="IPR001940">
    <property type="entry name" value="Peptidase_S1C"/>
</dbReference>
<protein>
    <recommendedName>
        <fullName evidence="5">Probable periplasmic serine endoprotease DegP-like</fullName>
        <ecNumber evidence="4">3.4.21.107</ecNumber>
    </recommendedName>
    <alternativeName>
        <fullName evidence="13">Protease Do</fullName>
    </alternativeName>
</protein>
<dbReference type="InterPro" id="IPR009003">
    <property type="entry name" value="Peptidase_S1_PA"/>
</dbReference>
<evidence type="ECO:0000256" key="6">
    <source>
        <dbReference type="ARBA" id="ARBA00022670"/>
    </source>
</evidence>
<dbReference type="PROSITE" id="PS50106">
    <property type="entry name" value="PDZ"/>
    <property type="match status" value="2"/>
</dbReference>
<dbReference type="GO" id="GO:0006508">
    <property type="term" value="P:proteolysis"/>
    <property type="evidence" value="ECO:0007669"/>
    <property type="project" value="UniProtKB-KW"/>
</dbReference>
<evidence type="ECO:0000256" key="14">
    <source>
        <dbReference type="PIRSR" id="PIRSR611782-1"/>
    </source>
</evidence>
<evidence type="ECO:0000256" key="2">
    <source>
        <dbReference type="ARBA" id="ARBA00004418"/>
    </source>
</evidence>
<dbReference type="NCBIfam" id="TIGR02037">
    <property type="entry name" value="degP_htrA_DO"/>
    <property type="match status" value="1"/>
</dbReference>
<dbReference type="PANTHER" id="PTHR22939:SF130">
    <property type="entry name" value="PERIPLASMIC SERINE ENDOPROTEASE DEGP-LIKE-RELATED"/>
    <property type="match status" value="1"/>
</dbReference>
<dbReference type="CDD" id="cd10839">
    <property type="entry name" value="cpPDZ1_DegP-like"/>
    <property type="match status" value="1"/>
</dbReference>
<organism evidence="18">
    <name type="scientific">uncultured Desulfobacterium sp</name>
    <dbReference type="NCBI Taxonomy" id="201089"/>
    <lineage>
        <taxon>Bacteria</taxon>
        <taxon>Pseudomonadati</taxon>
        <taxon>Thermodesulfobacteriota</taxon>
        <taxon>Desulfobacteria</taxon>
        <taxon>Desulfobacterales</taxon>
        <taxon>Desulfobacteriaceae</taxon>
        <taxon>Desulfobacterium</taxon>
        <taxon>environmental samples</taxon>
    </lineage>
</organism>
<dbReference type="SUPFAM" id="SSF50156">
    <property type="entry name" value="PDZ domain-like"/>
    <property type="match status" value="2"/>
</dbReference>
<dbReference type="Gene3D" id="2.30.42.10">
    <property type="match status" value="2"/>
</dbReference>
<dbReference type="InterPro" id="IPR036034">
    <property type="entry name" value="PDZ_sf"/>
</dbReference>
<feature type="active site" description="Charge relay system" evidence="14">
    <location>
        <position position="274"/>
    </location>
</feature>
<keyword evidence="12" id="KW-0346">Stress response</keyword>
<proteinExistence type="inferred from homology"/>
<keyword evidence="16" id="KW-0812">Transmembrane</keyword>
<keyword evidence="6 18" id="KW-0645">Protease</keyword>
<keyword evidence="11" id="KW-0720">Serine protease</keyword>
<dbReference type="AlphaFoldDB" id="A0A445N209"/>
<comment type="subcellular location">
    <subcellularLocation>
        <location evidence="2">Periplasm</location>
    </subcellularLocation>
</comment>
<evidence type="ECO:0000256" key="16">
    <source>
        <dbReference type="SAM" id="Phobius"/>
    </source>
</evidence>
<evidence type="ECO:0000256" key="11">
    <source>
        <dbReference type="ARBA" id="ARBA00022825"/>
    </source>
</evidence>
<feature type="domain" description="PDZ" evidence="17">
    <location>
        <begin position="317"/>
        <end position="408"/>
    </location>
</feature>
<evidence type="ECO:0000256" key="15">
    <source>
        <dbReference type="PIRSR" id="PIRSR611782-2"/>
    </source>
</evidence>
<feature type="transmembrane region" description="Helical" evidence="16">
    <location>
        <begin position="14"/>
        <end position="40"/>
    </location>
</feature>
<sequence length="526" mass="56910">MKHFPIGTIRKDKIILYALLPMQFKILTTNSFGYILILILKEAVMRSNRNITGITNNLLSRFFIVSFIVLALIAVVSNAVAQTSPILPEAPGSFAQLAKQVSPSVVNISVVKIVKGRQMAPNMPFGQDDPFRDFFDRFFGDQMPRDFKQKGLGTGFIIDEEGYILTNNHVVEQADEIKVRLSNDKEFKATVVGLDPKTDLALIKIKPEDAKIIPLPLGNSDKLEVGDWVVAIGNPFGLGNTVTAGIVSAKYRHIGSGPYDNFIQTDASINPGNSGGPLLNVSGEVVGINSAIFSQTGGSIGIGFAIPINIAKDLLPQLKKGKVVRGWLGVMIQNISPELAEKLNLKDDKGALVGNVSKGGPAEKAGIERGDVIVSFDGKKVSNSSELPIMVASTPVGKNVEVEVIRKGKKKTFDIKIAELEAEQEAKGPSEAKPTLGLTVRKITPEIARNFGLSETTGIVVVNVENDSPAQEAGLEQGDIILEVDQTPIKSVEQFKQIISEYKVGSTILLLVKREDGTLYLTLKVW</sequence>
<evidence type="ECO:0000256" key="8">
    <source>
        <dbReference type="ARBA" id="ARBA00022737"/>
    </source>
</evidence>
<keyword evidence="7" id="KW-0732">Signal</keyword>
<evidence type="ECO:0000256" key="12">
    <source>
        <dbReference type="ARBA" id="ARBA00023016"/>
    </source>
</evidence>
<evidence type="ECO:0000256" key="1">
    <source>
        <dbReference type="ARBA" id="ARBA00001772"/>
    </source>
</evidence>
<reference evidence="18" key="1">
    <citation type="submission" date="2018-01" db="EMBL/GenBank/DDBJ databases">
        <authorList>
            <person name="Regsiter A."/>
            <person name="William W."/>
        </authorList>
    </citation>
    <scope>NUCLEOTIDE SEQUENCE</scope>
    <source>
        <strain evidence="18">TRIP AH-1</strain>
    </source>
</reference>
<dbReference type="InterPro" id="IPR001478">
    <property type="entry name" value="PDZ"/>
</dbReference>
<evidence type="ECO:0000256" key="3">
    <source>
        <dbReference type="ARBA" id="ARBA00010541"/>
    </source>
</evidence>
<dbReference type="Pfam" id="PF13180">
    <property type="entry name" value="PDZ_2"/>
    <property type="match status" value="2"/>
</dbReference>
<feature type="transmembrane region" description="Helical" evidence="16">
    <location>
        <begin position="61"/>
        <end position="81"/>
    </location>
</feature>
<dbReference type="PRINTS" id="PR00834">
    <property type="entry name" value="PROTEASES2C"/>
</dbReference>
<dbReference type="EMBL" id="OJIN01000217">
    <property type="protein sequence ID" value="SPD75735.1"/>
    <property type="molecule type" value="Genomic_DNA"/>
</dbReference>
<keyword evidence="16" id="KW-1133">Transmembrane helix</keyword>
<evidence type="ECO:0000256" key="9">
    <source>
        <dbReference type="ARBA" id="ARBA00022764"/>
    </source>
</evidence>
<evidence type="ECO:0000256" key="13">
    <source>
        <dbReference type="ARBA" id="ARBA00032850"/>
    </source>
</evidence>
<feature type="active site" description="Charge relay system" evidence="14">
    <location>
        <position position="169"/>
    </location>
</feature>
<evidence type="ECO:0000256" key="5">
    <source>
        <dbReference type="ARBA" id="ARBA00013958"/>
    </source>
</evidence>
<feature type="domain" description="PDZ" evidence="17">
    <location>
        <begin position="419"/>
        <end position="516"/>
    </location>
</feature>
<dbReference type="PANTHER" id="PTHR22939">
    <property type="entry name" value="SERINE PROTEASE FAMILY S1C HTRA-RELATED"/>
    <property type="match status" value="1"/>
</dbReference>
<evidence type="ECO:0000259" key="17">
    <source>
        <dbReference type="PROSITE" id="PS50106"/>
    </source>
</evidence>
<evidence type="ECO:0000313" key="18">
    <source>
        <dbReference type="EMBL" id="SPD75735.1"/>
    </source>
</evidence>
<keyword evidence="8" id="KW-0677">Repeat</keyword>
<accession>A0A445N209</accession>
<name>A0A445N209_9BACT</name>
<comment type="similarity">
    <text evidence="3">Belongs to the peptidase S1C family.</text>
</comment>
<evidence type="ECO:0000256" key="7">
    <source>
        <dbReference type="ARBA" id="ARBA00022729"/>
    </source>
</evidence>
<feature type="active site" description="Charge relay system" evidence="14">
    <location>
        <position position="199"/>
    </location>
</feature>
<keyword evidence="9" id="KW-0574">Periplasm</keyword>
<feature type="binding site" evidence="15">
    <location>
        <position position="199"/>
    </location>
    <ligand>
        <name>substrate</name>
    </ligand>
</feature>
<dbReference type="EC" id="3.4.21.107" evidence="4"/>
<keyword evidence="16" id="KW-0472">Membrane</keyword>
<evidence type="ECO:0000256" key="4">
    <source>
        <dbReference type="ARBA" id="ARBA00013035"/>
    </source>
</evidence>
<gene>
    <name evidence="18" type="primary">mucD</name>
    <name evidence="18" type="ORF">PITCH_A720075</name>
</gene>